<comment type="caution">
    <text evidence="1">The sequence shown here is derived from an EMBL/GenBank/DDBJ whole genome shotgun (WGS) entry which is preliminary data.</text>
</comment>
<dbReference type="OrthoDB" id="8481291at2"/>
<dbReference type="Proteomes" id="UP000249254">
    <property type="component" value="Unassembled WGS sequence"/>
</dbReference>
<sequence length="80" mass="8596">MEFSNALNEYLGGGSVTVKDRKGAEVLSLSCDAPWILMRLPAGTYTIEGQPVDSAAKPRSAPFTPPKTGQMRLVLQFPDA</sequence>
<name>A0A328A9E3_9CAUL</name>
<evidence type="ECO:0000313" key="2">
    <source>
        <dbReference type="Proteomes" id="UP000249254"/>
    </source>
</evidence>
<proteinExistence type="predicted"/>
<protein>
    <submittedName>
        <fullName evidence="1">Uncharacterized protein</fullName>
    </submittedName>
</protein>
<organism evidence="1 2">
    <name type="scientific">Phenylobacterium soli</name>
    <dbReference type="NCBI Taxonomy" id="2170551"/>
    <lineage>
        <taxon>Bacteria</taxon>
        <taxon>Pseudomonadati</taxon>
        <taxon>Pseudomonadota</taxon>
        <taxon>Alphaproteobacteria</taxon>
        <taxon>Caulobacterales</taxon>
        <taxon>Caulobacteraceae</taxon>
        <taxon>Phenylobacterium</taxon>
    </lineage>
</organism>
<keyword evidence="2" id="KW-1185">Reference proteome</keyword>
<gene>
    <name evidence="1" type="ORF">DJ017_19355</name>
</gene>
<evidence type="ECO:0000313" key="1">
    <source>
        <dbReference type="EMBL" id="RAK51125.1"/>
    </source>
</evidence>
<dbReference type="EMBL" id="QFYQ01000003">
    <property type="protein sequence ID" value="RAK51125.1"/>
    <property type="molecule type" value="Genomic_DNA"/>
</dbReference>
<accession>A0A328A9E3</accession>
<reference evidence="2" key="1">
    <citation type="submission" date="2018-05" db="EMBL/GenBank/DDBJ databases">
        <authorList>
            <person name="Li X."/>
        </authorList>
    </citation>
    <scope>NUCLEOTIDE SEQUENCE [LARGE SCALE GENOMIC DNA]</scope>
    <source>
        <strain evidence="2">LX32</strain>
    </source>
</reference>
<dbReference type="AlphaFoldDB" id="A0A328A9E3"/>